<reference evidence="3" key="1">
    <citation type="submission" date="2018-02" db="EMBL/GenBank/DDBJ databases">
        <title>Rhizophora mucronata_Transcriptome.</title>
        <authorList>
            <person name="Meera S.P."/>
            <person name="Sreeshan A."/>
            <person name="Augustine A."/>
        </authorList>
    </citation>
    <scope>NUCLEOTIDE SEQUENCE</scope>
    <source>
        <tissue evidence="3">Leaf</tissue>
    </source>
</reference>
<protein>
    <recommendedName>
        <fullName evidence="2">Probable zinc-ribbon domain-containing protein</fullName>
    </recommendedName>
</protein>
<proteinExistence type="predicted"/>
<dbReference type="GO" id="GO:1900150">
    <property type="term" value="P:regulation of defense response to fungus"/>
    <property type="evidence" value="ECO:0007669"/>
    <property type="project" value="InterPro"/>
</dbReference>
<dbReference type="InterPro" id="IPR040244">
    <property type="entry name" value="EDR4-like"/>
</dbReference>
<dbReference type="PANTHER" id="PTHR31105">
    <property type="entry name" value="EXTRA-LARGE G-PROTEIN-LIKE"/>
    <property type="match status" value="1"/>
</dbReference>
<organism evidence="3">
    <name type="scientific">Rhizophora mucronata</name>
    <name type="common">Asiatic mangrove</name>
    <dbReference type="NCBI Taxonomy" id="61149"/>
    <lineage>
        <taxon>Eukaryota</taxon>
        <taxon>Viridiplantae</taxon>
        <taxon>Streptophyta</taxon>
        <taxon>Embryophyta</taxon>
        <taxon>Tracheophyta</taxon>
        <taxon>Spermatophyta</taxon>
        <taxon>Magnoliopsida</taxon>
        <taxon>eudicotyledons</taxon>
        <taxon>Gunneridae</taxon>
        <taxon>Pentapetalae</taxon>
        <taxon>rosids</taxon>
        <taxon>fabids</taxon>
        <taxon>Malpighiales</taxon>
        <taxon>Rhizophoraceae</taxon>
        <taxon>Rhizophora</taxon>
    </lineage>
</organism>
<dbReference type="AlphaFoldDB" id="A0A2P2JUB2"/>
<dbReference type="Pfam" id="PF11331">
    <property type="entry name" value="Zn_ribbon_12"/>
    <property type="match status" value="1"/>
</dbReference>
<sequence length="745" mass="83588">MFLNEYHENGSIEYKSKDFNDETLGNVKFSDRDQNQSDQNDSPYCKNEQPRITNEVSSSIKLVYLENKESFPSGGGNLVPKSNNESSTSAGAKAEEESNNNSASSFGRTKTWNIIDTKWSSSINDTHSSARKSMPSEVPLAPADLQLKQPVQITSHLPDYVRSAGAFERTEFVNPSSELSDTLIDLSKSPTTRSSRAYYDDGISSCEETDGPLSNQNKYPFKSAHKLASSATSDERHRRENFLANSNYAIQNQLRDYASTTSEKAFDDRKVTGLDHDNLLNYTSLCHQHGNRRLQRNEYPSQLPFHQRDSVSGFGSGGPSNQLHNVFHCKESYNSHEKLVYTQQEKLKLLKMVQELQDQLSKSYSSDEKLNGRTTVSSWKDHQVPPCGNALKEGSFHNFNYYLYPARAMGGNSWPQGSEYTRMPFSAEAAHFWQQLDHSLYCCPQDWQLSAQFPGSGLHCNSGFCRAHSGINFHNFCGSCPSSPQQSADSEFLIYSHGAKSDAQRQRDHKVQKCSREKPYLAKRCIRPMAAGSPFITCPRCLKILLLPTDFLLSNRRCHQLRCGACLEVLKFTLLNRSHLLPYRPTAKAPPPSEVDEYAVSTRRIICSSHSVDCPRVDPVSFSNDYELSFCKNCFKNGETPHAICCNATERNVSYPDKGRRKISNERQSKHKNVVEAYHSASFSSKKVSPDANVTPARESSPLHRLMGYLSPSEVINGCGASISRGDLGDKNFSYHAGEGSRQRI</sequence>
<evidence type="ECO:0000259" key="2">
    <source>
        <dbReference type="Pfam" id="PF11331"/>
    </source>
</evidence>
<feature type="domain" description="Probable zinc-ribbon" evidence="2">
    <location>
        <begin position="530"/>
        <end position="574"/>
    </location>
</feature>
<feature type="region of interest" description="Disordered" evidence="1">
    <location>
        <begin position="23"/>
        <end position="52"/>
    </location>
</feature>
<dbReference type="InterPro" id="IPR021480">
    <property type="entry name" value="Zinc_ribbon_12"/>
</dbReference>
<evidence type="ECO:0000256" key="1">
    <source>
        <dbReference type="SAM" id="MobiDB-lite"/>
    </source>
</evidence>
<evidence type="ECO:0000313" key="3">
    <source>
        <dbReference type="EMBL" id="MBW97058.1"/>
    </source>
</evidence>
<dbReference type="EMBL" id="GGEC01016575">
    <property type="protein sequence ID" value="MBW97058.1"/>
    <property type="molecule type" value="Transcribed_RNA"/>
</dbReference>
<feature type="region of interest" description="Disordered" evidence="1">
    <location>
        <begin position="71"/>
        <end position="107"/>
    </location>
</feature>
<accession>A0A2P2JUB2</accession>
<name>A0A2P2JUB2_RHIMU</name>
<dbReference type="PANTHER" id="PTHR31105:SF38">
    <property type="entry name" value="PROTEIN ENHANCED DISEASE RESISTANCE 4"/>
    <property type="match status" value="1"/>
</dbReference>